<dbReference type="OrthoDB" id="7863425at2"/>
<dbReference type="SMART" id="SM00530">
    <property type="entry name" value="HTH_XRE"/>
    <property type="match status" value="1"/>
</dbReference>
<dbReference type="PANTHER" id="PTHR46797:SF1">
    <property type="entry name" value="METHYLPHOSPHONATE SYNTHASE"/>
    <property type="match status" value="1"/>
</dbReference>
<dbReference type="InterPro" id="IPR050807">
    <property type="entry name" value="TransReg_Diox_bact_type"/>
</dbReference>
<reference evidence="3 4" key="1">
    <citation type="submission" date="2019-11" db="EMBL/GenBank/DDBJ databases">
        <authorList>
            <person name="Dong K."/>
        </authorList>
    </citation>
    <scope>NUCLEOTIDE SEQUENCE [LARGE SCALE GENOMIC DNA]</scope>
    <source>
        <strain evidence="3 4">NBRC 112902</strain>
    </source>
</reference>
<evidence type="ECO:0000259" key="2">
    <source>
        <dbReference type="PROSITE" id="PS50943"/>
    </source>
</evidence>
<keyword evidence="4" id="KW-1185">Reference proteome</keyword>
<proteinExistence type="predicted"/>
<dbReference type="InterPro" id="IPR010982">
    <property type="entry name" value="Lambda_DNA-bd_dom_sf"/>
</dbReference>
<dbReference type="AlphaFoldDB" id="A0A844HV43"/>
<dbReference type="PANTHER" id="PTHR46797">
    <property type="entry name" value="HTH-TYPE TRANSCRIPTIONAL REGULATOR"/>
    <property type="match status" value="1"/>
</dbReference>
<sequence>MNLQRIRRDRGLSQAELAEMAKVEQSMISKIENGFDGVTLRILRKLSTALEVEITDLLSDDRTTAERALIEAFRGLPPDRQQGWLDMAAMIAGPSSAKE</sequence>
<evidence type="ECO:0000313" key="4">
    <source>
        <dbReference type="Proteomes" id="UP000449846"/>
    </source>
</evidence>
<dbReference type="EMBL" id="WMIG01000016">
    <property type="protein sequence ID" value="MTH61421.1"/>
    <property type="molecule type" value="Genomic_DNA"/>
</dbReference>
<dbReference type="Gene3D" id="1.10.260.40">
    <property type="entry name" value="lambda repressor-like DNA-binding domains"/>
    <property type="match status" value="1"/>
</dbReference>
<comment type="caution">
    <text evidence="3">The sequence shown here is derived from an EMBL/GenBank/DDBJ whole genome shotgun (WGS) entry which is preliminary data.</text>
</comment>
<dbReference type="Pfam" id="PF01381">
    <property type="entry name" value="HTH_3"/>
    <property type="match status" value="1"/>
</dbReference>
<dbReference type="SUPFAM" id="SSF47413">
    <property type="entry name" value="lambda repressor-like DNA-binding domains"/>
    <property type="match status" value="1"/>
</dbReference>
<dbReference type="PROSITE" id="PS50943">
    <property type="entry name" value="HTH_CROC1"/>
    <property type="match status" value="1"/>
</dbReference>
<dbReference type="GO" id="GO:0003677">
    <property type="term" value="F:DNA binding"/>
    <property type="evidence" value="ECO:0007669"/>
    <property type="project" value="UniProtKB-KW"/>
</dbReference>
<organism evidence="3 4">
    <name type="scientific">Paracoccus litorisediminis</name>
    <dbReference type="NCBI Taxonomy" id="2006130"/>
    <lineage>
        <taxon>Bacteria</taxon>
        <taxon>Pseudomonadati</taxon>
        <taxon>Pseudomonadota</taxon>
        <taxon>Alphaproteobacteria</taxon>
        <taxon>Rhodobacterales</taxon>
        <taxon>Paracoccaceae</taxon>
        <taxon>Paracoccus</taxon>
    </lineage>
</organism>
<name>A0A844HV43_9RHOB</name>
<feature type="domain" description="HTH cro/C1-type" evidence="2">
    <location>
        <begin position="3"/>
        <end position="57"/>
    </location>
</feature>
<dbReference type="GO" id="GO:0003700">
    <property type="term" value="F:DNA-binding transcription factor activity"/>
    <property type="evidence" value="ECO:0007669"/>
    <property type="project" value="TreeGrafter"/>
</dbReference>
<gene>
    <name evidence="3" type="ORF">GL300_19595</name>
</gene>
<accession>A0A844HV43</accession>
<protein>
    <submittedName>
        <fullName evidence="3">Helix-turn-helix domain-containing protein</fullName>
    </submittedName>
</protein>
<dbReference type="InterPro" id="IPR001387">
    <property type="entry name" value="Cro/C1-type_HTH"/>
</dbReference>
<dbReference type="CDD" id="cd00093">
    <property type="entry name" value="HTH_XRE"/>
    <property type="match status" value="1"/>
</dbReference>
<keyword evidence="1" id="KW-0238">DNA-binding</keyword>
<evidence type="ECO:0000313" key="3">
    <source>
        <dbReference type="EMBL" id="MTH61421.1"/>
    </source>
</evidence>
<dbReference type="GO" id="GO:0005829">
    <property type="term" value="C:cytosol"/>
    <property type="evidence" value="ECO:0007669"/>
    <property type="project" value="TreeGrafter"/>
</dbReference>
<dbReference type="Proteomes" id="UP000449846">
    <property type="component" value="Unassembled WGS sequence"/>
</dbReference>
<evidence type="ECO:0000256" key="1">
    <source>
        <dbReference type="ARBA" id="ARBA00023125"/>
    </source>
</evidence>
<dbReference type="RefSeq" id="WP_155041382.1">
    <property type="nucleotide sequence ID" value="NZ_WMIG01000016.1"/>
</dbReference>